<evidence type="ECO:0000256" key="9">
    <source>
        <dbReference type="SAM" id="SignalP"/>
    </source>
</evidence>
<keyword evidence="11" id="KW-1185">Reference proteome</keyword>
<dbReference type="EC" id="3.1.2.22" evidence="2"/>
<keyword evidence="4 9" id="KW-0732">Signal</keyword>
<comment type="similarity">
    <text evidence="1">Belongs to the palmitoyl-protein thioesterase family.</text>
</comment>
<name>A0ABP1MZR1_XYLVO</name>
<evidence type="ECO:0000256" key="7">
    <source>
        <dbReference type="ARBA" id="ARBA00023180"/>
    </source>
</evidence>
<evidence type="ECO:0000256" key="4">
    <source>
        <dbReference type="ARBA" id="ARBA00022729"/>
    </source>
</evidence>
<evidence type="ECO:0000256" key="2">
    <source>
        <dbReference type="ARBA" id="ARBA00012423"/>
    </source>
</evidence>
<reference evidence="10 11" key="1">
    <citation type="submission" date="2024-08" db="EMBL/GenBank/DDBJ databases">
        <authorList>
            <person name="Will J Nash"/>
            <person name="Angela Man"/>
            <person name="Seanna McTaggart"/>
            <person name="Kendall Baker"/>
            <person name="Tom Barker"/>
            <person name="Leah Catchpole"/>
            <person name="Alex Durrant"/>
            <person name="Karim Gharbi"/>
            <person name="Naomi Irish"/>
            <person name="Gemy Kaithakottil"/>
            <person name="Debby Ku"/>
            <person name="Aaliyah Providence"/>
            <person name="Felix Shaw"/>
            <person name="David Swarbreck"/>
            <person name="Chris Watkins"/>
            <person name="Ann M. McCartney"/>
            <person name="Giulio Formenti"/>
            <person name="Alice Mouton"/>
            <person name="Noel Vella"/>
            <person name="Bjorn M von Reumont"/>
            <person name="Adriana Vella"/>
            <person name="Wilfried Haerty"/>
        </authorList>
    </citation>
    <scope>NUCLEOTIDE SEQUENCE [LARGE SCALE GENOMIC DNA]</scope>
</reference>
<comment type="caution">
    <text evidence="10">The sequence shown here is derived from an EMBL/GenBank/DDBJ whole genome shotgun (WGS) entry which is preliminary data.</text>
</comment>
<dbReference type="InterPro" id="IPR029058">
    <property type="entry name" value="AB_hydrolase_fold"/>
</dbReference>
<keyword evidence="6" id="KW-1015">Disulfide bond</keyword>
<feature type="chain" id="PRO_5046376413" description="Palmitoyl-protein thioesterase 1" evidence="9">
    <location>
        <begin position="25"/>
        <end position="300"/>
    </location>
</feature>
<dbReference type="EMBL" id="CAXAJV020001280">
    <property type="protein sequence ID" value="CAL7933016.1"/>
    <property type="molecule type" value="Genomic_DNA"/>
</dbReference>
<dbReference type="PANTHER" id="PTHR11247">
    <property type="entry name" value="PALMITOYL-PROTEIN THIOESTERASE/DOLICHYLDIPHOSPHATASE 1"/>
    <property type="match status" value="1"/>
</dbReference>
<dbReference type="Gene3D" id="3.40.50.1820">
    <property type="entry name" value="alpha/beta hydrolase"/>
    <property type="match status" value="1"/>
</dbReference>
<dbReference type="InterPro" id="IPR002472">
    <property type="entry name" value="Palm_thioest"/>
</dbReference>
<organism evidence="10 11">
    <name type="scientific">Xylocopa violacea</name>
    <name type="common">Violet carpenter bee</name>
    <name type="synonym">Apis violacea</name>
    <dbReference type="NCBI Taxonomy" id="135666"/>
    <lineage>
        <taxon>Eukaryota</taxon>
        <taxon>Metazoa</taxon>
        <taxon>Ecdysozoa</taxon>
        <taxon>Arthropoda</taxon>
        <taxon>Hexapoda</taxon>
        <taxon>Insecta</taxon>
        <taxon>Pterygota</taxon>
        <taxon>Neoptera</taxon>
        <taxon>Endopterygota</taxon>
        <taxon>Hymenoptera</taxon>
        <taxon>Apocrita</taxon>
        <taxon>Aculeata</taxon>
        <taxon>Apoidea</taxon>
        <taxon>Anthophila</taxon>
        <taxon>Apidae</taxon>
        <taxon>Xylocopa</taxon>
        <taxon>Xylocopa</taxon>
    </lineage>
</organism>
<feature type="signal peptide" evidence="9">
    <location>
        <begin position="1"/>
        <end position="24"/>
    </location>
</feature>
<dbReference type="PANTHER" id="PTHR11247:SF8">
    <property type="entry name" value="PALMITOYL-PROTEIN THIOESTERASE 1"/>
    <property type="match status" value="1"/>
</dbReference>
<keyword evidence="7" id="KW-0325">Glycoprotein</keyword>
<keyword evidence="5" id="KW-0378">Hydrolase</keyword>
<evidence type="ECO:0000256" key="8">
    <source>
        <dbReference type="ARBA" id="ARBA00031934"/>
    </source>
</evidence>
<dbReference type="Pfam" id="PF02089">
    <property type="entry name" value="Palm_thioest"/>
    <property type="match status" value="1"/>
</dbReference>
<evidence type="ECO:0000313" key="11">
    <source>
        <dbReference type="Proteomes" id="UP001642520"/>
    </source>
</evidence>
<proteinExistence type="inferred from homology"/>
<accession>A0ABP1MZR1</accession>
<evidence type="ECO:0000256" key="3">
    <source>
        <dbReference type="ARBA" id="ARBA00014212"/>
    </source>
</evidence>
<evidence type="ECO:0000313" key="10">
    <source>
        <dbReference type="EMBL" id="CAL7933016.1"/>
    </source>
</evidence>
<dbReference type="PRINTS" id="PR00414">
    <property type="entry name" value="PPTHIESTRASE"/>
</dbReference>
<evidence type="ECO:0000256" key="5">
    <source>
        <dbReference type="ARBA" id="ARBA00022801"/>
    </source>
</evidence>
<protein>
    <recommendedName>
        <fullName evidence="3">Palmitoyl-protein thioesterase 1</fullName>
        <ecNumber evidence="2">3.1.2.22</ecNumber>
    </recommendedName>
    <alternativeName>
        <fullName evidence="8">Palmitoyl-protein hydrolase 1</fullName>
    </alternativeName>
</protein>
<sequence>MFTLDKQVLLLLFVCIYKFNGIESATPVVMWHGMGDSCCFSFSLGRVKKLIESVVPNVYVYSIRLGDNEIVDVEHSYFGNINKQIQEVCQLLSNDEKLKDGYNAIGFSQGGQFLRAIAQRCPNPPIKNLISLGGQQQGVFGLPSCGAMSWGICNYINRVVKYGAYLQFTQEKLVQATFWHDPYQEAEYRNKSIFMAEINNERYINETYKENLQKLQNMVLVKFENDSIVRPTETEWFGFYKPGQDKEVLTFKETHLYSEDRLGLQMLYESDRIQFLSVPGDHLQFTEDWFIDNIINKYLL</sequence>
<evidence type="ECO:0000256" key="6">
    <source>
        <dbReference type="ARBA" id="ARBA00023157"/>
    </source>
</evidence>
<evidence type="ECO:0000256" key="1">
    <source>
        <dbReference type="ARBA" id="ARBA00010758"/>
    </source>
</evidence>
<dbReference type="SUPFAM" id="SSF53474">
    <property type="entry name" value="alpha/beta-Hydrolases"/>
    <property type="match status" value="1"/>
</dbReference>
<gene>
    <name evidence="10" type="ORF">XYLVIOL_LOCUS252</name>
</gene>
<dbReference type="Proteomes" id="UP001642520">
    <property type="component" value="Unassembled WGS sequence"/>
</dbReference>